<evidence type="ECO:0000313" key="4">
    <source>
        <dbReference type="EMBL" id="CAB9500892.1"/>
    </source>
</evidence>
<dbReference type="InterPro" id="IPR027038">
    <property type="entry name" value="RanGap"/>
</dbReference>
<keyword evidence="2" id="KW-0433">Leucine-rich repeat</keyword>
<evidence type="ECO:0000313" key="5">
    <source>
        <dbReference type="Proteomes" id="UP001153069"/>
    </source>
</evidence>
<dbReference type="GO" id="GO:0048471">
    <property type="term" value="C:perinuclear region of cytoplasm"/>
    <property type="evidence" value="ECO:0007669"/>
    <property type="project" value="TreeGrafter"/>
</dbReference>
<dbReference type="EMBL" id="CAICTM010000093">
    <property type="protein sequence ID" value="CAB9500892.1"/>
    <property type="molecule type" value="Genomic_DNA"/>
</dbReference>
<dbReference type="Pfam" id="PF13516">
    <property type="entry name" value="LRR_6"/>
    <property type="match status" value="2"/>
</dbReference>
<sequence>MSIPSIIKRLRANNEDFKQLILTADEIGLQENQEQPEDPNDETRATSKNIDILAEAIQSNQTVQSVFLDHFFVRNLSREEICKLFTAIGSLPRLEQLSALSRQAEGWSIPMHAMSCFMDQTKALSSLRLSSIGLVGTVEDFTNFAKSIQSQSFMKEFCLRGACIVDGRIPLDNLLRSLSAVPLLEKIELTAMDLHQDLGGEWPNSPSSALRFCQSSSLKSLELGGWVLDEDLVLKMASALETNHSLRSLIMLDSNITNKGCVALSKMLAVNKTIERLDLSYNRISDPGCSALANSLTFNTSLKEIGLFGNFQVRSRDMFLRIVEQSNFTLEDLLLDSEWDAEMNFYLNLNRVNRRGVLQNEGLTRREWVHALVNVQDEKNCLLDAPQETLSYLFYFIMAKPHFVLATVTQGE</sequence>
<organism evidence="4 5">
    <name type="scientific">Seminavis robusta</name>
    <dbReference type="NCBI Taxonomy" id="568900"/>
    <lineage>
        <taxon>Eukaryota</taxon>
        <taxon>Sar</taxon>
        <taxon>Stramenopiles</taxon>
        <taxon>Ochrophyta</taxon>
        <taxon>Bacillariophyta</taxon>
        <taxon>Bacillariophyceae</taxon>
        <taxon>Bacillariophycidae</taxon>
        <taxon>Naviculales</taxon>
        <taxon>Naviculaceae</taxon>
        <taxon>Seminavis</taxon>
    </lineage>
</organism>
<dbReference type="InterPro" id="IPR032675">
    <property type="entry name" value="LRR_dom_sf"/>
</dbReference>
<dbReference type="GO" id="GO:0005829">
    <property type="term" value="C:cytosol"/>
    <property type="evidence" value="ECO:0007669"/>
    <property type="project" value="TreeGrafter"/>
</dbReference>
<dbReference type="Proteomes" id="UP001153069">
    <property type="component" value="Unassembled WGS sequence"/>
</dbReference>
<gene>
    <name evidence="4" type="ORF">SEMRO_94_G049040.1</name>
</gene>
<dbReference type="GO" id="GO:0031267">
    <property type="term" value="F:small GTPase binding"/>
    <property type="evidence" value="ECO:0007669"/>
    <property type="project" value="TreeGrafter"/>
</dbReference>
<evidence type="ECO:0000256" key="1">
    <source>
        <dbReference type="ARBA" id="ARBA00022468"/>
    </source>
</evidence>
<dbReference type="PANTHER" id="PTHR24113:SF12">
    <property type="entry name" value="RAN GTPASE-ACTIVATING PROTEIN 1"/>
    <property type="match status" value="1"/>
</dbReference>
<dbReference type="OrthoDB" id="188902at2759"/>
<proteinExistence type="predicted"/>
<dbReference type="AlphaFoldDB" id="A0A9N8H5T3"/>
<dbReference type="SMART" id="SM00368">
    <property type="entry name" value="LRR_RI"/>
    <property type="match status" value="2"/>
</dbReference>
<dbReference type="GO" id="GO:0005096">
    <property type="term" value="F:GTPase activator activity"/>
    <property type="evidence" value="ECO:0007669"/>
    <property type="project" value="UniProtKB-KW"/>
</dbReference>
<dbReference type="SUPFAM" id="SSF52047">
    <property type="entry name" value="RNI-like"/>
    <property type="match status" value="1"/>
</dbReference>
<dbReference type="GO" id="GO:0006913">
    <property type="term" value="P:nucleocytoplasmic transport"/>
    <property type="evidence" value="ECO:0007669"/>
    <property type="project" value="TreeGrafter"/>
</dbReference>
<dbReference type="GO" id="GO:0005634">
    <property type="term" value="C:nucleus"/>
    <property type="evidence" value="ECO:0007669"/>
    <property type="project" value="TreeGrafter"/>
</dbReference>
<reference evidence="4" key="1">
    <citation type="submission" date="2020-06" db="EMBL/GenBank/DDBJ databases">
        <authorList>
            <consortium name="Plant Systems Biology data submission"/>
        </authorList>
    </citation>
    <scope>NUCLEOTIDE SEQUENCE</scope>
    <source>
        <strain evidence="4">D6</strain>
    </source>
</reference>
<accession>A0A9N8H5T3</accession>
<protein>
    <submittedName>
        <fullName evidence="4">Leucine-rich repeat protein</fullName>
    </submittedName>
</protein>
<dbReference type="Gene3D" id="3.80.10.10">
    <property type="entry name" value="Ribonuclease Inhibitor"/>
    <property type="match status" value="1"/>
</dbReference>
<keyword evidence="3" id="KW-0677">Repeat</keyword>
<name>A0A9N8H5T3_9STRA</name>
<comment type="caution">
    <text evidence="4">The sequence shown here is derived from an EMBL/GenBank/DDBJ whole genome shotgun (WGS) entry which is preliminary data.</text>
</comment>
<evidence type="ECO:0000256" key="3">
    <source>
        <dbReference type="ARBA" id="ARBA00022737"/>
    </source>
</evidence>
<keyword evidence="5" id="KW-1185">Reference proteome</keyword>
<keyword evidence="1" id="KW-0343">GTPase activation</keyword>
<dbReference type="PANTHER" id="PTHR24113">
    <property type="entry name" value="RAN GTPASE-ACTIVATING PROTEIN 1"/>
    <property type="match status" value="1"/>
</dbReference>
<evidence type="ECO:0000256" key="2">
    <source>
        <dbReference type="ARBA" id="ARBA00022614"/>
    </source>
</evidence>
<dbReference type="InterPro" id="IPR001611">
    <property type="entry name" value="Leu-rich_rpt"/>
</dbReference>